<gene>
    <name evidence="2" type="ORF">PIB30_044259</name>
</gene>
<dbReference type="Proteomes" id="UP001341840">
    <property type="component" value="Unassembled WGS sequence"/>
</dbReference>
<organism evidence="2 3">
    <name type="scientific">Stylosanthes scabra</name>
    <dbReference type="NCBI Taxonomy" id="79078"/>
    <lineage>
        <taxon>Eukaryota</taxon>
        <taxon>Viridiplantae</taxon>
        <taxon>Streptophyta</taxon>
        <taxon>Embryophyta</taxon>
        <taxon>Tracheophyta</taxon>
        <taxon>Spermatophyta</taxon>
        <taxon>Magnoliopsida</taxon>
        <taxon>eudicotyledons</taxon>
        <taxon>Gunneridae</taxon>
        <taxon>Pentapetalae</taxon>
        <taxon>rosids</taxon>
        <taxon>fabids</taxon>
        <taxon>Fabales</taxon>
        <taxon>Fabaceae</taxon>
        <taxon>Papilionoideae</taxon>
        <taxon>50 kb inversion clade</taxon>
        <taxon>dalbergioids sensu lato</taxon>
        <taxon>Dalbergieae</taxon>
        <taxon>Pterocarpus clade</taxon>
        <taxon>Stylosanthes</taxon>
    </lineage>
</organism>
<keyword evidence="3" id="KW-1185">Reference proteome</keyword>
<sequence>MRKESENESERERIRFKGAGAVARARHGKGAGARPNGGPKTRSNGLARTRVQRGAGARTFQQLVRKHQVLGRGRATAIVRTHDHARAPGDGRERATHLCSFGRMWPSSPRGRAKAIARAREACGRAIKMRWEHIGSSNGDFWQSQVVRPRHQEGRPCHCPLSLKLDIVPWRASYFHLNWSFTKWWVMASLWWRTFLKA</sequence>
<feature type="region of interest" description="Disordered" evidence="1">
    <location>
        <begin position="1"/>
        <end position="47"/>
    </location>
</feature>
<feature type="compositionally biased region" description="Basic and acidic residues" evidence="1">
    <location>
        <begin position="1"/>
        <end position="15"/>
    </location>
</feature>
<dbReference type="EMBL" id="JASCZI010272123">
    <property type="protein sequence ID" value="MED6220380.1"/>
    <property type="molecule type" value="Genomic_DNA"/>
</dbReference>
<accession>A0ABU6ZEJ5</accession>
<name>A0ABU6ZEJ5_9FABA</name>
<evidence type="ECO:0000313" key="2">
    <source>
        <dbReference type="EMBL" id="MED6220380.1"/>
    </source>
</evidence>
<evidence type="ECO:0000256" key="1">
    <source>
        <dbReference type="SAM" id="MobiDB-lite"/>
    </source>
</evidence>
<reference evidence="2 3" key="1">
    <citation type="journal article" date="2023" name="Plants (Basel)">
        <title>Bridging the Gap: Combining Genomics and Transcriptomics Approaches to Understand Stylosanthes scabra, an Orphan Legume from the Brazilian Caatinga.</title>
        <authorList>
            <person name="Ferreira-Neto J.R.C."/>
            <person name="da Silva M.D."/>
            <person name="Binneck E."/>
            <person name="de Melo N.F."/>
            <person name="da Silva R.H."/>
            <person name="de Melo A.L.T.M."/>
            <person name="Pandolfi V."/>
            <person name="Bustamante F.O."/>
            <person name="Brasileiro-Vidal A.C."/>
            <person name="Benko-Iseppon A.M."/>
        </authorList>
    </citation>
    <scope>NUCLEOTIDE SEQUENCE [LARGE SCALE GENOMIC DNA]</scope>
    <source>
        <tissue evidence="2">Leaves</tissue>
    </source>
</reference>
<evidence type="ECO:0000313" key="3">
    <source>
        <dbReference type="Proteomes" id="UP001341840"/>
    </source>
</evidence>
<proteinExistence type="predicted"/>
<protein>
    <submittedName>
        <fullName evidence="2">Uncharacterized protein</fullName>
    </submittedName>
</protein>
<comment type="caution">
    <text evidence="2">The sequence shown here is derived from an EMBL/GenBank/DDBJ whole genome shotgun (WGS) entry which is preliminary data.</text>
</comment>